<dbReference type="Proteomes" id="UP000464657">
    <property type="component" value="Chromosome"/>
</dbReference>
<evidence type="ECO:0000313" key="2">
    <source>
        <dbReference type="Proteomes" id="UP000464657"/>
    </source>
</evidence>
<dbReference type="SUPFAM" id="SSF55486">
    <property type="entry name" value="Metalloproteases ('zincins'), catalytic domain"/>
    <property type="match status" value="1"/>
</dbReference>
<dbReference type="RefSeq" id="WP_160127904.1">
    <property type="nucleotide sequence ID" value="NZ_CP019288.1"/>
</dbReference>
<dbReference type="AlphaFoldDB" id="A0A7L4ZF54"/>
<evidence type="ECO:0000313" key="1">
    <source>
        <dbReference type="EMBL" id="QHI35139.1"/>
    </source>
</evidence>
<organism evidence="1 2">
    <name type="scientific">Kordia antarctica</name>
    <dbReference type="NCBI Taxonomy" id="1218801"/>
    <lineage>
        <taxon>Bacteria</taxon>
        <taxon>Pseudomonadati</taxon>
        <taxon>Bacteroidota</taxon>
        <taxon>Flavobacteriia</taxon>
        <taxon>Flavobacteriales</taxon>
        <taxon>Flavobacteriaceae</taxon>
        <taxon>Kordia</taxon>
    </lineage>
</organism>
<gene>
    <name evidence="1" type="ORF">IMCC3317_04850</name>
</gene>
<dbReference type="InterPro" id="IPR024079">
    <property type="entry name" value="MetalloPept_cat_dom_sf"/>
</dbReference>
<dbReference type="GO" id="GO:0008237">
    <property type="term" value="F:metallopeptidase activity"/>
    <property type="evidence" value="ECO:0007669"/>
    <property type="project" value="InterPro"/>
</dbReference>
<dbReference type="Gene3D" id="3.40.390.10">
    <property type="entry name" value="Collagenase (Catalytic Domain)"/>
    <property type="match status" value="1"/>
</dbReference>
<keyword evidence="2" id="KW-1185">Reference proteome</keyword>
<dbReference type="KEGG" id="kan:IMCC3317_04850"/>
<accession>A0A7L4ZF54</accession>
<protein>
    <submittedName>
        <fullName evidence="1">Uncharacterized protein</fullName>
    </submittedName>
</protein>
<reference evidence="1 2" key="1">
    <citation type="journal article" date="2013" name="Int. J. Syst. Evol. Microbiol.">
        <title>Kordia antarctica sp. nov., isolated from Antarctic seawater.</title>
        <authorList>
            <person name="Baek K."/>
            <person name="Choi A."/>
            <person name="Kang I."/>
            <person name="Lee K."/>
            <person name="Cho J.C."/>
        </authorList>
    </citation>
    <scope>NUCLEOTIDE SEQUENCE [LARGE SCALE GENOMIC DNA]</scope>
    <source>
        <strain evidence="1 2">IMCC3317</strain>
    </source>
</reference>
<sequence>MARTVIRVWDEDELPEGFLNESRKNMIHYTRQQALIYQRQVEQEIAAIWSTRRRRRLARIADFPNIRKWIGMQTKHRKLRRVYRRIRKLRRWLENRRIIIVVHPNSSNFFSDSPGRRGYSRGPRFISPVIRFHISENWFAANQNYDTRAALFIHELCHEMGMSHGREGNDNSCDIISNAAGDNPQQVIRNPVTYQGLFREYTPSPINC</sequence>
<name>A0A7L4ZF54_9FLAO</name>
<proteinExistence type="predicted"/>
<dbReference type="EMBL" id="CP019288">
    <property type="protein sequence ID" value="QHI35139.1"/>
    <property type="molecule type" value="Genomic_DNA"/>
</dbReference>